<dbReference type="EMBL" id="BTRK01000002">
    <property type="protein sequence ID" value="GMR39436.1"/>
    <property type="molecule type" value="Genomic_DNA"/>
</dbReference>
<accession>A0AAN4ZER6</accession>
<name>A0AAN4ZER6_9BILA</name>
<feature type="non-terminal residue" evidence="1">
    <location>
        <position position="1"/>
    </location>
</feature>
<comment type="caution">
    <text evidence="1">The sequence shown here is derived from an EMBL/GenBank/DDBJ whole genome shotgun (WGS) entry which is preliminary data.</text>
</comment>
<evidence type="ECO:0000313" key="2">
    <source>
        <dbReference type="Proteomes" id="UP001328107"/>
    </source>
</evidence>
<protein>
    <submittedName>
        <fullName evidence="1">Uncharacterized protein</fullName>
    </submittedName>
</protein>
<keyword evidence="2" id="KW-1185">Reference proteome</keyword>
<gene>
    <name evidence="1" type="ORF">PMAYCL1PPCAC_09631</name>
</gene>
<reference evidence="2" key="1">
    <citation type="submission" date="2022-10" db="EMBL/GenBank/DDBJ databases">
        <title>Genome assembly of Pristionchus species.</title>
        <authorList>
            <person name="Yoshida K."/>
            <person name="Sommer R.J."/>
        </authorList>
    </citation>
    <scope>NUCLEOTIDE SEQUENCE [LARGE SCALE GENOMIC DNA]</scope>
    <source>
        <strain evidence="2">RS5460</strain>
    </source>
</reference>
<sequence length="139" mass="16396">VSTSLSVFGLSIRIIPSTINRENLSDAERNVLRDRFYQPDNRLNSRKWNQFAIYFTAGLRQDPIFQDFPIQALIQGLQSLRLQLLPVIFSIISGTEFERLIILIIIDCEEQLTRFIIDIPRDELRRRFCFVKDEYNLTD</sequence>
<dbReference type="AlphaFoldDB" id="A0AAN4ZER6"/>
<organism evidence="1 2">
    <name type="scientific">Pristionchus mayeri</name>
    <dbReference type="NCBI Taxonomy" id="1317129"/>
    <lineage>
        <taxon>Eukaryota</taxon>
        <taxon>Metazoa</taxon>
        <taxon>Ecdysozoa</taxon>
        <taxon>Nematoda</taxon>
        <taxon>Chromadorea</taxon>
        <taxon>Rhabditida</taxon>
        <taxon>Rhabditina</taxon>
        <taxon>Diplogasteromorpha</taxon>
        <taxon>Diplogasteroidea</taxon>
        <taxon>Neodiplogasteridae</taxon>
        <taxon>Pristionchus</taxon>
    </lineage>
</organism>
<proteinExistence type="predicted"/>
<evidence type="ECO:0000313" key="1">
    <source>
        <dbReference type="EMBL" id="GMR39436.1"/>
    </source>
</evidence>
<dbReference type="Proteomes" id="UP001328107">
    <property type="component" value="Unassembled WGS sequence"/>
</dbReference>